<reference evidence="3 4" key="1">
    <citation type="submission" date="2024-08" db="EMBL/GenBank/DDBJ databases">
        <authorList>
            <person name="Cucini C."/>
            <person name="Frati F."/>
        </authorList>
    </citation>
    <scope>NUCLEOTIDE SEQUENCE [LARGE SCALE GENOMIC DNA]</scope>
</reference>
<keyword evidence="2" id="KW-0732">Signal</keyword>
<keyword evidence="1" id="KW-1133">Transmembrane helix</keyword>
<evidence type="ECO:0000256" key="2">
    <source>
        <dbReference type="SAM" id="SignalP"/>
    </source>
</evidence>
<comment type="caution">
    <text evidence="3">The sequence shown here is derived from an EMBL/GenBank/DDBJ whole genome shotgun (WGS) entry which is preliminary data.</text>
</comment>
<organism evidence="3 4">
    <name type="scientific">Orchesella dallaii</name>
    <dbReference type="NCBI Taxonomy" id="48710"/>
    <lineage>
        <taxon>Eukaryota</taxon>
        <taxon>Metazoa</taxon>
        <taxon>Ecdysozoa</taxon>
        <taxon>Arthropoda</taxon>
        <taxon>Hexapoda</taxon>
        <taxon>Collembola</taxon>
        <taxon>Entomobryomorpha</taxon>
        <taxon>Entomobryoidea</taxon>
        <taxon>Orchesellidae</taxon>
        <taxon>Orchesellinae</taxon>
        <taxon>Orchesella</taxon>
    </lineage>
</organism>
<keyword evidence="1" id="KW-0812">Transmembrane</keyword>
<sequence length="697" mass="80118">MIFLEILSLFALLYPSSVLATSVFPITFNTNCFVRIVHERNLNSTTLHPAKISLPLETQTTSDTTISYMIQDLSHFSFAFDIDDIYINDQVTILDGYFPFFSKHYKTCDVFILLTESFNSTATAIQESGYGASEAATFLVLVDCCNGSIMDNNILAGFLSDLGSLETASFSPIYSNLAFVAIPEVNTKSQTTRITSVYAYCYYCPEKLHKIHVPLSNNKPHSLSMREIGSKCEELNNNGWNRKVLILATGPANSYEGLITNIDHKIEKERKSFTQHLKESYIAEYLLFRMASHQINMTIDSNLRRYLADDEPETHWYLSIKAIRTFVPEFRNDITASRGTYIVTHQETLTMLYCMEISELVKIKWDIYFTVLDFPSWLCILLVLLGYCFIYKNFSQGIDLAWILLDMEFWKRHPRKILAPYFLGAVFLHWVYDSGMSTDFIDFDYPVYFKEVGDKGYRIWDSDISPGLEDFDQIKDFIPNSVRKFVQENAGFRDFNKVFYMENGYHLPENFRDCFKAAVDKKLVFINGAENSYTFPSLFMTLSVMKMAVVEEKFLCGILNQYPTSNFQLYHSFLFRGFMSRKFVNRLESFLRAGLLEYLQGLINLQSALKVRPRIDDVNAVLSSSTLGVRTPLVIVCGSYMALSCVFLLVFIGSSIYEHGEKATARIREMYESMLRNPGSKKRIRINVQVMREGSSN</sequence>
<evidence type="ECO:0000313" key="4">
    <source>
        <dbReference type="Proteomes" id="UP001642540"/>
    </source>
</evidence>
<dbReference type="EMBL" id="CAXLJM020000052">
    <property type="protein sequence ID" value="CAL8116160.1"/>
    <property type="molecule type" value="Genomic_DNA"/>
</dbReference>
<name>A0ABP1QZR6_9HEXA</name>
<evidence type="ECO:0000256" key="1">
    <source>
        <dbReference type="SAM" id="Phobius"/>
    </source>
</evidence>
<feature type="signal peptide" evidence="2">
    <location>
        <begin position="1"/>
        <end position="20"/>
    </location>
</feature>
<dbReference type="Proteomes" id="UP001642540">
    <property type="component" value="Unassembled WGS sequence"/>
</dbReference>
<evidence type="ECO:0000313" key="3">
    <source>
        <dbReference type="EMBL" id="CAL8116160.1"/>
    </source>
</evidence>
<accession>A0ABP1QZR6</accession>
<keyword evidence="4" id="KW-1185">Reference proteome</keyword>
<protein>
    <submittedName>
        <fullName evidence="3">Uncharacterized protein</fullName>
    </submittedName>
</protein>
<feature type="chain" id="PRO_5045749861" evidence="2">
    <location>
        <begin position="21"/>
        <end position="697"/>
    </location>
</feature>
<keyword evidence="1" id="KW-0472">Membrane</keyword>
<proteinExistence type="predicted"/>
<gene>
    <name evidence="3" type="ORF">ODALV1_LOCUS17179</name>
</gene>
<feature type="transmembrane region" description="Helical" evidence="1">
    <location>
        <begin position="633"/>
        <end position="657"/>
    </location>
</feature>